<dbReference type="PANTHER" id="PTHR33434:SF2">
    <property type="entry name" value="FATTY ACID-BINDING PROTEIN TM_1468"/>
    <property type="match status" value="1"/>
</dbReference>
<dbReference type="Proteomes" id="UP000574133">
    <property type="component" value="Unassembled WGS sequence"/>
</dbReference>
<dbReference type="AlphaFoldDB" id="A0A841TDZ1"/>
<dbReference type="InterPro" id="IPR043168">
    <property type="entry name" value="DegV_C"/>
</dbReference>
<protein>
    <submittedName>
        <fullName evidence="2">DegV family protein</fullName>
    </submittedName>
</protein>
<dbReference type="SUPFAM" id="SSF82549">
    <property type="entry name" value="DAK1/DegV-like"/>
    <property type="match status" value="1"/>
</dbReference>
<dbReference type="RefSeq" id="WP_185178483.1">
    <property type="nucleotide sequence ID" value="NZ_CBCSEP010000004.1"/>
</dbReference>
<dbReference type="EMBL" id="JACJVN010000028">
    <property type="protein sequence ID" value="MBB6677197.1"/>
    <property type="molecule type" value="Genomic_DNA"/>
</dbReference>
<dbReference type="Pfam" id="PF02645">
    <property type="entry name" value="DegV"/>
    <property type="match status" value="1"/>
</dbReference>
<dbReference type="GO" id="GO:0008289">
    <property type="term" value="F:lipid binding"/>
    <property type="evidence" value="ECO:0007669"/>
    <property type="project" value="UniProtKB-KW"/>
</dbReference>
<dbReference type="Gene3D" id="3.30.1180.10">
    <property type="match status" value="1"/>
</dbReference>
<evidence type="ECO:0000313" key="2">
    <source>
        <dbReference type="EMBL" id="MBB6677197.1"/>
    </source>
</evidence>
<evidence type="ECO:0000256" key="1">
    <source>
        <dbReference type="ARBA" id="ARBA00023121"/>
    </source>
</evidence>
<accession>A0A841TDZ1</accession>
<reference evidence="2 3" key="1">
    <citation type="submission" date="2020-08" db="EMBL/GenBank/DDBJ databases">
        <title>Cohnella phylogeny.</title>
        <authorList>
            <person name="Dunlap C."/>
        </authorList>
    </citation>
    <scope>NUCLEOTIDE SEQUENCE [LARGE SCALE GENOMIC DNA]</scope>
    <source>
        <strain evidence="2 3">DSM 103658</strain>
    </source>
</reference>
<comment type="caution">
    <text evidence="2">The sequence shown here is derived from an EMBL/GenBank/DDBJ whole genome shotgun (WGS) entry which is preliminary data.</text>
</comment>
<proteinExistence type="predicted"/>
<organism evidence="2 3">
    <name type="scientific">Cohnella lubricantis</name>
    <dbReference type="NCBI Taxonomy" id="2163172"/>
    <lineage>
        <taxon>Bacteria</taxon>
        <taxon>Bacillati</taxon>
        <taxon>Bacillota</taxon>
        <taxon>Bacilli</taxon>
        <taxon>Bacillales</taxon>
        <taxon>Paenibacillaceae</taxon>
        <taxon>Cohnella</taxon>
    </lineage>
</organism>
<dbReference type="InterPro" id="IPR003797">
    <property type="entry name" value="DegV"/>
</dbReference>
<keyword evidence="1" id="KW-0446">Lipid-binding</keyword>
<dbReference type="InterPro" id="IPR050270">
    <property type="entry name" value="DegV_domain_contain"/>
</dbReference>
<dbReference type="Gene3D" id="3.40.50.10170">
    <property type="match status" value="1"/>
</dbReference>
<dbReference type="PROSITE" id="PS51482">
    <property type="entry name" value="DEGV"/>
    <property type="match status" value="1"/>
</dbReference>
<gene>
    <name evidence="2" type="ORF">H4Q31_07635</name>
</gene>
<dbReference type="NCBIfam" id="TIGR00762">
    <property type="entry name" value="DegV"/>
    <property type="match status" value="1"/>
</dbReference>
<sequence>MSTQSIVIVTDSTADIPKDIREKLGIEMVPLSVHFGDDSYLDNVTLSPAQFYEKLPEAKELPKTSMPSPGDYYEIFKRHVDEGRQVISINLSSALSGTHQSAVLAQSMLEGEGDVTVIDSKSASYGYGLLVVEAAEMARSGASKEDILARIEELRSKTGLYFLVETLEYLHKGGRIGRASALFGTLLNIKPILTIDDEGYVNSIDKARGQKRAYARIVELLEADFANVPVDMAAVTTPGRTEMADELIAILKEKFQIRKYTHSDIGPVIGTHAGPGTIGIFLIPSKEQ</sequence>
<name>A0A841TDZ1_9BACL</name>
<keyword evidence="3" id="KW-1185">Reference proteome</keyword>
<evidence type="ECO:0000313" key="3">
    <source>
        <dbReference type="Proteomes" id="UP000574133"/>
    </source>
</evidence>
<dbReference type="PANTHER" id="PTHR33434">
    <property type="entry name" value="DEGV DOMAIN-CONTAINING PROTEIN DR_1986-RELATED"/>
    <property type="match status" value="1"/>
</dbReference>